<evidence type="ECO:0000256" key="4">
    <source>
        <dbReference type="ARBA" id="ARBA00022989"/>
    </source>
</evidence>
<dbReference type="PANTHER" id="PTHR43243:SF4">
    <property type="entry name" value="CATIONIC AMINO ACID TRANSPORTER 4"/>
    <property type="match status" value="1"/>
</dbReference>
<evidence type="ECO:0000256" key="1">
    <source>
        <dbReference type="ARBA" id="ARBA00004141"/>
    </source>
</evidence>
<feature type="transmembrane region" description="Helical" evidence="6">
    <location>
        <begin position="399"/>
        <end position="420"/>
    </location>
</feature>
<feature type="transmembrane region" description="Helical" evidence="6">
    <location>
        <begin position="350"/>
        <end position="378"/>
    </location>
</feature>
<reference evidence="7 8" key="1">
    <citation type="submission" date="2024-11" db="EMBL/GenBank/DDBJ databases">
        <title>Adaptive evolution of stress response genes in parasites aligns with host niche diversity.</title>
        <authorList>
            <person name="Hahn C."/>
            <person name="Resl P."/>
        </authorList>
    </citation>
    <scope>NUCLEOTIDE SEQUENCE [LARGE SCALE GENOMIC DNA]</scope>
    <source>
        <strain evidence="7">EGGRZ-B1_66</strain>
        <tissue evidence="7">Body</tissue>
    </source>
</reference>
<feature type="transmembrane region" description="Helical" evidence="6">
    <location>
        <begin position="543"/>
        <end position="563"/>
    </location>
</feature>
<keyword evidence="3 6" id="KW-0812">Transmembrane</keyword>
<dbReference type="Proteomes" id="UP001626550">
    <property type="component" value="Unassembled WGS sequence"/>
</dbReference>
<feature type="transmembrane region" description="Helical" evidence="6">
    <location>
        <begin position="176"/>
        <end position="196"/>
    </location>
</feature>
<accession>A0ABD2QBD2</accession>
<gene>
    <name evidence="7" type="primary">SLC7A4_3</name>
    <name evidence="7" type="ORF">Ciccas_004481</name>
</gene>
<dbReference type="InterPro" id="IPR002293">
    <property type="entry name" value="AA/rel_permease1"/>
</dbReference>
<comment type="subcellular location">
    <subcellularLocation>
        <location evidence="1">Membrane</location>
        <topology evidence="1">Multi-pass membrane protein</topology>
    </subcellularLocation>
</comment>
<evidence type="ECO:0000313" key="8">
    <source>
        <dbReference type="Proteomes" id="UP001626550"/>
    </source>
</evidence>
<dbReference type="PANTHER" id="PTHR43243">
    <property type="entry name" value="INNER MEMBRANE TRANSPORTER YGJI-RELATED"/>
    <property type="match status" value="1"/>
</dbReference>
<feature type="transmembrane region" description="Helical" evidence="6">
    <location>
        <begin position="259"/>
        <end position="278"/>
    </location>
</feature>
<dbReference type="EMBL" id="JBJKFK010000471">
    <property type="protein sequence ID" value="KAL3316868.1"/>
    <property type="molecule type" value="Genomic_DNA"/>
</dbReference>
<feature type="transmembrane region" description="Helical" evidence="6">
    <location>
        <begin position="299"/>
        <end position="320"/>
    </location>
</feature>
<evidence type="ECO:0000313" key="7">
    <source>
        <dbReference type="EMBL" id="KAL3316868.1"/>
    </source>
</evidence>
<dbReference type="Pfam" id="PF13520">
    <property type="entry name" value="AA_permease_2"/>
    <property type="match status" value="1"/>
</dbReference>
<dbReference type="GO" id="GO:0016020">
    <property type="term" value="C:membrane"/>
    <property type="evidence" value="ECO:0007669"/>
    <property type="project" value="UniProtKB-SubCell"/>
</dbReference>
<proteinExistence type="predicted"/>
<evidence type="ECO:0000256" key="6">
    <source>
        <dbReference type="SAM" id="Phobius"/>
    </source>
</evidence>
<evidence type="ECO:0000256" key="5">
    <source>
        <dbReference type="ARBA" id="ARBA00023136"/>
    </source>
</evidence>
<organism evidence="7 8">
    <name type="scientific">Cichlidogyrus casuarinus</name>
    <dbReference type="NCBI Taxonomy" id="1844966"/>
    <lineage>
        <taxon>Eukaryota</taxon>
        <taxon>Metazoa</taxon>
        <taxon>Spiralia</taxon>
        <taxon>Lophotrochozoa</taxon>
        <taxon>Platyhelminthes</taxon>
        <taxon>Monogenea</taxon>
        <taxon>Monopisthocotylea</taxon>
        <taxon>Dactylogyridea</taxon>
        <taxon>Ancyrocephalidae</taxon>
        <taxon>Cichlidogyrus</taxon>
    </lineage>
</organism>
<evidence type="ECO:0000256" key="3">
    <source>
        <dbReference type="ARBA" id="ARBA00022692"/>
    </source>
</evidence>
<keyword evidence="5 6" id="KW-0472">Membrane</keyword>
<feature type="transmembrane region" description="Helical" evidence="6">
    <location>
        <begin position="108"/>
        <end position="129"/>
    </location>
</feature>
<sequence length="626" mass="68472">MKDHGDSDLQCSCSYYGARVKERVSYTKPFCRKTHQTKLSRCLSTLDLIGYGIAAMIGTSIFILTGTVMRDRAGPATFLSYLIAGIVALPNSLAYADLASRIPKAGSIYAYTYVLLNELIAFFAGWAVVLEYIIGTAAVARGISGTIDTITQGKMSTAFIATFGKLNQYQPLLADYWDPVGAALIVATAILSCFGIKSSAIFTRLLVALNLIVVITITIFMFVYADPTNINIEAPPNYTASDPMLAVAVDRSSSPFLPFGIPGLIAGAATCFNAFIGFDVISTCAEETKNPGKSLPRANIISVISVSIFLSTGSLALTLYSPWYLVTPDAPFHSALQLSVKGPENARTGMFYFISFGAIVGLVSCLLGNLIAASRILYGMAEDRLVFQILDKVCEPFKSPVFATILITIISAVLTLIFSIQSLADFLSLGTLFAYSLASVAVLKYRYCDPLDDDDGQEFKVQKTAPASHSFRSRIDSDKVGLKYSDSSSELEVRIFLALILLQSDVFINDFNERLYPYWVEKLPDRVLHTLCQRVQRGTIPMIALGAYIVSSSFFVMTLFVPNVGSLPYASVPRILFACIFAICMAISVFLLAIHRKKVTLDEEVYEVSYLFIHSNCEIQSCQWCL</sequence>
<protein>
    <submittedName>
        <fullName evidence="7">Cationic amino acid transporter 4</fullName>
    </submittedName>
</protein>
<keyword evidence="8" id="KW-1185">Reference proteome</keyword>
<feature type="transmembrane region" description="Helical" evidence="6">
    <location>
        <begin position="78"/>
        <end position="96"/>
    </location>
</feature>
<dbReference type="Gene3D" id="1.20.1740.10">
    <property type="entry name" value="Amino acid/polyamine transporter I"/>
    <property type="match status" value="1"/>
</dbReference>
<name>A0ABD2QBD2_9PLAT</name>
<feature type="transmembrane region" description="Helical" evidence="6">
    <location>
        <begin position="205"/>
        <end position="225"/>
    </location>
</feature>
<comment type="caution">
    <text evidence="7">The sequence shown here is derived from an EMBL/GenBank/DDBJ whole genome shotgun (WGS) entry which is preliminary data.</text>
</comment>
<feature type="transmembrane region" description="Helical" evidence="6">
    <location>
        <begin position="426"/>
        <end position="443"/>
    </location>
</feature>
<feature type="transmembrane region" description="Helical" evidence="6">
    <location>
        <begin position="575"/>
        <end position="594"/>
    </location>
</feature>
<keyword evidence="2" id="KW-0813">Transport</keyword>
<keyword evidence="4 6" id="KW-1133">Transmembrane helix</keyword>
<evidence type="ECO:0000256" key="2">
    <source>
        <dbReference type="ARBA" id="ARBA00022448"/>
    </source>
</evidence>
<dbReference type="AlphaFoldDB" id="A0ABD2QBD2"/>
<feature type="transmembrane region" description="Helical" evidence="6">
    <location>
        <begin position="48"/>
        <end position="66"/>
    </location>
</feature>